<dbReference type="Proteomes" id="UP000799755">
    <property type="component" value="Unassembled WGS sequence"/>
</dbReference>
<reference evidence="1" key="1">
    <citation type="journal article" date="2020" name="Stud. Mycol.">
        <title>101 Dothideomycetes genomes: a test case for predicting lifestyles and emergence of pathogens.</title>
        <authorList>
            <person name="Haridas S."/>
            <person name="Albert R."/>
            <person name="Binder M."/>
            <person name="Bloem J."/>
            <person name="Labutti K."/>
            <person name="Salamov A."/>
            <person name="Andreopoulos B."/>
            <person name="Baker S."/>
            <person name="Barry K."/>
            <person name="Bills G."/>
            <person name="Bluhm B."/>
            <person name="Cannon C."/>
            <person name="Castanera R."/>
            <person name="Culley D."/>
            <person name="Daum C."/>
            <person name="Ezra D."/>
            <person name="Gonzalez J."/>
            <person name="Henrissat B."/>
            <person name="Kuo A."/>
            <person name="Liang C."/>
            <person name="Lipzen A."/>
            <person name="Lutzoni F."/>
            <person name="Magnuson J."/>
            <person name="Mondo S."/>
            <person name="Nolan M."/>
            <person name="Ohm R."/>
            <person name="Pangilinan J."/>
            <person name="Park H.-J."/>
            <person name="Ramirez L."/>
            <person name="Alfaro M."/>
            <person name="Sun H."/>
            <person name="Tritt A."/>
            <person name="Yoshinaga Y."/>
            <person name="Zwiers L.-H."/>
            <person name="Turgeon B."/>
            <person name="Goodwin S."/>
            <person name="Spatafora J."/>
            <person name="Crous P."/>
            <person name="Grigoriev I."/>
        </authorList>
    </citation>
    <scope>NUCLEOTIDE SEQUENCE</scope>
    <source>
        <strain evidence="1">ATCC 200398</strain>
    </source>
</reference>
<organism evidence="1 2">
    <name type="scientific">Lindgomyces ingoldianus</name>
    <dbReference type="NCBI Taxonomy" id="673940"/>
    <lineage>
        <taxon>Eukaryota</taxon>
        <taxon>Fungi</taxon>
        <taxon>Dikarya</taxon>
        <taxon>Ascomycota</taxon>
        <taxon>Pezizomycotina</taxon>
        <taxon>Dothideomycetes</taxon>
        <taxon>Pleosporomycetidae</taxon>
        <taxon>Pleosporales</taxon>
        <taxon>Lindgomycetaceae</taxon>
        <taxon>Lindgomyces</taxon>
    </lineage>
</organism>
<keyword evidence="2" id="KW-1185">Reference proteome</keyword>
<proteinExistence type="predicted"/>
<accession>A0ACB6QWH6</accession>
<dbReference type="EMBL" id="MU003505">
    <property type="protein sequence ID" value="KAF2471167.1"/>
    <property type="molecule type" value="Genomic_DNA"/>
</dbReference>
<gene>
    <name evidence="1" type="ORF">BDR25DRAFT_303288</name>
</gene>
<protein>
    <submittedName>
        <fullName evidence="1">Uncharacterized protein</fullName>
    </submittedName>
</protein>
<name>A0ACB6QWH6_9PLEO</name>
<sequence>MPSNNQNQGGGKSNWMTKEDASRIQSTQATSGKNTGSGSFASRAQAAGDKNSNANSSGGAQGGGQKK</sequence>
<evidence type="ECO:0000313" key="2">
    <source>
        <dbReference type="Proteomes" id="UP000799755"/>
    </source>
</evidence>
<comment type="caution">
    <text evidence="1">The sequence shown here is derived from an EMBL/GenBank/DDBJ whole genome shotgun (WGS) entry which is preliminary data.</text>
</comment>
<evidence type="ECO:0000313" key="1">
    <source>
        <dbReference type="EMBL" id="KAF2471167.1"/>
    </source>
</evidence>